<reference evidence="1" key="2">
    <citation type="journal article" date="2022" name="New Phytol.">
        <title>Evolutionary transition to the ectomycorrhizal habit in the genomes of a hyperdiverse lineage of mushroom-forming fungi.</title>
        <authorList>
            <person name="Looney B."/>
            <person name="Miyauchi S."/>
            <person name="Morin E."/>
            <person name="Drula E."/>
            <person name="Courty P.E."/>
            <person name="Kohler A."/>
            <person name="Kuo A."/>
            <person name="LaButti K."/>
            <person name="Pangilinan J."/>
            <person name="Lipzen A."/>
            <person name="Riley R."/>
            <person name="Andreopoulos W."/>
            <person name="He G."/>
            <person name="Johnson J."/>
            <person name="Nolan M."/>
            <person name="Tritt A."/>
            <person name="Barry K.W."/>
            <person name="Grigoriev I.V."/>
            <person name="Nagy L.G."/>
            <person name="Hibbett D."/>
            <person name="Henrissat B."/>
            <person name="Matheny P.B."/>
            <person name="Labbe J."/>
            <person name="Martin F.M."/>
        </authorList>
    </citation>
    <scope>NUCLEOTIDE SEQUENCE</scope>
    <source>
        <strain evidence="1">FP105234-sp</strain>
    </source>
</reference>
<gene>
    <name evidence="1" type="ORF">FA95DRAFT_1610223</name>
</gene>
<dbReference type="Proteomes" id="UP000814033">
    <property type="component" value="Unassembled WGS sequence"/>
</dbReference>
<proteinExistence type="predicted"/>
<reference evidence="1" key="1">
    <citation type="submission" date="2021-02" db="EMBL/GenBank/DDBJ databases">
        <authorList>
            <consortium name="DOE Joint Genome Institute"/>
            <person name="Ahrendt S."/>
            <person name="Looney B.P."/>
            <person name="Miyauchi S."/>
            <person name="Morin E."/>
            <person name="Drula E."/>
            <person name="Courty P.E."/>
            <person name="Chicoki N."/>
            <person name="Fauchery L."/>
            <person name="Kohler A."/>
            <person name="Kuo A."/>
            <person name="Labutti K."/>
            <person name="Pangilinan J."/>
            <person name="Lipzen A."/>
            <person name="Riley R."/>
            <person name="Andreopoulos W."/>
            <person name="He G."/>
            <person name="Johnson J."/>
            <person name="Barry K.W."/>
            <person name="Grigoriev I.V."/>
            <person name="Nagy L."/>
            <person name="Hibbett D."/>
            <person name="Henrissat B."/>
            <person name="Matheny P.B."/>
            <person name="Labbe J."/>
            <person name="Martin F."/>
        </authorList>
    </citation>
    <scope>NUCLEOTIDE SEQUENCE</scope>
    <source>
        <strain evidence="1">FP105234-sp</strain>
    </source>
</reference>
<evidence type="ECO:0000313" key="1">
    <source>
        <dbReference type="EMBL" id="KAI0042424.1"/>
    </source>
</evidence>
<name>A0ACB8RE50_9AGAM</name>
<sequence>MGVEPSIANTLGPIVLGFGASSIVFGLLCIQVWQYFQRYPKDRLGYKILVSWLWIAEAAHQALIGHCLWYYTVTNYGRMDLLPEPPVWSLSIQIVVGAIIGTVVKICFGLRVWKLSRNYILTGIIVAMAIGQLGTAAVYTIRANNTRLDQAHTIKPIGIASLALGAATDIFTAAALSFSLNKKRTGFPTSNTVINRLILYAVNNGFVTSVCSIAVVLLYDFMPDNTVYVGTYFILSKLYGNSCVATLNSRRFVRGRGTDHESKLSFIMATPVYPNSDSIKRPSPLTIQTAGIPLHQGYMTSPQSGTRTPEGYLPTRPLVSYAG</sequence>
<dbReference type="EMBL" id="MU276067">
    <property type="protein sequence ID" value="KAI0042424.1"/>
    <property type="molecule type" value="Genomic_DNA"/>
</dbReference>
<keyword evidence="2" id="KW-1185">Reference proteome</keyword>
<evidence type="ECO:0000313" key="2">
    <source>
        <dbReference type="Proteomes" id="UP000814033"/>
    </source>
</evidence>
<protein>
    <submittedName>
        <fullName evidence="1">Uncharacterized protein</fullName>
    </submittedName>
</protein>
<accession>A0ACB8RE50</accession>
<organism evidence="1 2">
    <name type="scientific">Auriscalpium vulgare</name>
    <dbReference type="NCBI Taxonomy" id="40419"/>
    <lineage>
        <taxon>Eukaryota</taxon>
        <taxon>Fungi</taxon>
        <taxon>Dikarya</taxon>
        <taxon>Basidiomycota</taxon>
        <taxon>Agaricomycotina</taxon>
        <taxon>Agaricomycetes</taxon>
        <taxon>Russulales</taxon>
        <taxon>Auriscalpiaceae</taxon>
        <taxon>Auriscalpium</taxon>
    </lineage>
</organism>
<comment type="caution">
    <text evidence="1">The sequence shown here is derived from an EMBL/GenBank/DDBJ whole genome shotgun (WGS) entry which is preliminary data.</text>
</comment>